<dbReference type="Proteomes" id="UP000193317">
    <property type="component" value="Unassembled WGS sequence"/>
</dbReference>
<gene>
    <name evidence="2" type="ORF">AWC27_04320</name>
</gene>
<evidence type="ECO:0000313" key="2">
    <source>
        <dbReference type="EMBL" id="ORW98195.1"/>
    </source>
</evidence>
<comment type="caution">
    <text evidence="2">The sequence shown here is derived from an EMBL/GenBank/DDBJ whole genome shotgun (WGS) entry which is preliminary data.</text>
</comment>
<proteinExistence type="predicted"/>
<keyword evidence="3" id="KW-1185">Reference proteome</keyword>
<feature type="transmembrane region" description="Helical" evidence="1">
    <location>
        <begin position="12"/>
        <end position="35"/>
    </location>
</feature>
<keyword evidence="1" id="KW-1133">Transmembrane helix</keyword>
<evidence type="ECO:0008006" key="4">
    <source>
        <dbReference type="Google" id="ProtNLM"/>
    </source>
</evidence>
<dbReference type="AlphaFoldDB" id="A0A1X2ECR5"/>
<evidence type="ECO:0000256" key="1">
    <source>
        <dbReference type="SAM" id="Phobius"/>
    </source>
</evidence>
<reference evidence="2 3" key="1">
    <citation type="submission" date="2016-01" db="EMBL/GenBank/DDBJ databases">
        <title>The new phylogeny of the genus Mycobacterium.</title>
        <authorList>
            <person name="Tarcisio F."/>
            <person name="Conor M."/>
            <person name="Antonella G."/>
            <person name="Elisabetta G."/>
            <person name="Giulia F.S."/>
            <person name="Sara T."/>
            <person name="Anna F."/>
            <person name="Clotilde B."/>
            <person name="Roberto B."/>
            <person name="Veronica D.S."/>
            <person name="Fabio R."/>
            <person name="Monica P."/>
            <person name="Olivier J."/>
            <person name="Enrico T."/>
            <person name="Nicola S."/>
        </authorList>
    </citation>
    <scope>NUCLEOTIDE SEQUENCE [LARGE SCALE GENOMIC DNA]</scope>
    <source>
        <strain evidence="2 3">DSM 44166</strain>
    </source>
</reference>
<name>A0A1X2ECR5_MYCSZ</name>
<sequence length="145" mass="15039">MSLRANTPKARPGVVTAAAVLAFVAGGLFVVLHLWTVLAVAGYTRGGVAPADAPSFAALYLVLGFRIAAGALYIWGGIAALRGSTRTILVIAAVLQVILAVVVAVTSRFGTVVAILDLLFAVPILVLILQPSATNFFRARRTPTN</sequence>
<feature type="transmembrane region" description="Helical" evidence="1">
    <location>
        <begin position="87"/>
        <end position="106"/>
    </location>
</feature>
<accession>A0A1X2ECR5</accession>
<feature type="transmembrane region" description="Helical" evidence="1">
    <location>
        <begin position="55"/>
        <end position="75"/>
    </location>
</feature>
<dbReference type="RefSeq" id="WP_085671619.1">
    <property type="nucleotide sequence ID" value="NZ_JACKRU010000446.1"/>
</dbReference>
<protein>
    <recommendedName>
        <fullName evidence="4">Integral membrane protein</fullName>
    </recommendedName>
</protein>
<keyword evidence="1" id="KW-0812">Transmembrane</keyword>
<dbReference type="EMBL" id="LQPW01000123">
    <property type="protein sequence ID" value="ORW98195.1"/>
    <property type="molecule type" value="Genomic_DNA"/>
</dbReference>
<keyword evidence="1" id="KW-0472">Membrane</keyword>
<evidence type="ECO:0000313" key="3">
    <source>
        <dbReference type="Proteomes" id="UP000193317"/>
    </source>
</evidence>
<organism evidence="2 3">
    <name type="scientific">Mycobacterium szulgai</name>
    <dbReference type="NCBI Taxonomy" id="1787"/>
    <lineage>
        <taxon>Bacteria</taxon>
        <taxon>Bacillati</taxon>
        <taxon>Actinomycetota</taxon>
        <taxon>Actinomycetes</taxon>
        <taxon>Mycobacteriales</taxon>
        <taxon>Mycobacteriaceae</taxon>
        <taxon>Mycobacterium</taxon>
    </lineage>
</organism>
<feature type="transmembrane region" description="Helical" evidence="1">
    <location>
        <begin position="112"/>
        <end position="131"/>
    </location>
</feature>